<dbReference type="AlphaFoldDB" id="A0A0R2FK75"/>
<dbReference type="OrthoDB" id="9805856at2"/>
<dbReference type="Pfam" id="PF01381">
    <property type="entry name" value="HTH_3"/>
    <property type="match status" value="1"/>
</dbReference>
<gene>
    <name evidence="4" type="ORF">FD14_GL000494</name>
</gene>
<feature type="domain" description="HTH cro/C1-type" evidence="3">
    <location>
        <begin position="7"/>
        <end position="61"/>
    </location>
</feature>
<dbReference type="CDD" id="cd00093">
    <property type="entry name" value="HTH_XRE"/>
    <property type="match status" value="1"/>
</dbReference>
<dbReference type="PANTHER" id="PTHR46558:SF15">
    <property type="entry name" value="HELIX-TURN-HELIX DOMAIN PROTEIN"/>
    <property type="match status" value="1"/>
</dbReference>
<dbReference type="PATRIC" id="fig|1423804.4.peg.531"/>
<organism evidence="4 5">
    <name type="scientific">Secundilactobacillus similis DSM 23365 = JCM 2765</name>
    <dbReference type="NCBI Taxonomy" id="1423804"/>
    <lineage>
        <taxon>Bacteria</taxon>
        <taxon>Bacillati</taxon>
        <taxon>Bacillota</taxon>
        <taxon>Bacilli</taxon>
        <taxon>Lactobacillales</taxon>
        <taxon>Lactobacillaceae</taxon>
        <taxon>Secundilactobacillus</taxon>
    </lineage>
</organism>
<name>A0A0R2FK75_9LACO</name>
<feature type="transmembrane region" description="Helical" evidence="2">
    <location>
        <begin position="112"/>
        <end position="130"/>
    </location>
</feature>
<sequence length="171" mass="19658">MHIGARLKQQRQQRGWSQQELADQLHISRQSISKWEQETALPSFANVVAMSDLFGVSLDELIRKDEALMRELKDAQRVTPVEKIVWNSIGLAAIVMIVMLAMRIDFNVVDTWFNWGAFVLLIVWLFTLNWRAVNQLLSRKSVVLGIVVFTLYLIPFIYSFIQGFIAGFTGQ</sequence>
<protein>
    <recommendedName>
        <fullName evidence="3">HTH cro/C1-type domain-containing protein</fullName>
    </recommendedName>
</protein>
<dbReference type="STRING" id="1423804.FD14_GL000494"/>
<feature type="transmembrane region" description="Helical" evidence="2">
    <location>
        <begin position="142"/>
        <end position="165"/>
    </location>
</feature>
<dbReference type="PANTHER" id="PTHR46558">
    <property type="entry name" value="TRACRIPTIONAL REGULATORY PROTEIN-RELATED-RELATED"/>
    <property type="match status" value="1"/>
</dbReference>
<keyword evidence="2" id="KW-1133">Transmembrane helix</keyword>
<dbReference type="Proteomes" id="UP000051442">
    <property type="component" value="Unassembled WGS sequence"/>
</dbReference>
<keyword evidence="1" id="KW-0238">DNA-binding</keyword>
<proteinExistence type="predicted"/>
<accession>A0A0R2FK75</accession>
<dbReference type="PROSITE" id="PS50943">
    <property type="entry name" value="HTH_CROC1"/>
    <property type="match status" value="1"/>
</dbReference>
<dbReference type="SMART" id="SM00530">
    <property type="entry name" value="HTH_XRE"/>
    <property type="match status" value="1"/>
</dbReference>
<dbReference type="Gene3D" id="1.10.260.40">
    <property type="entry name" value="lambda repressor-like DNA-binding domains"/>
    <property type="match status" value="1"/>
</dbReference>
<evidence type="ECO:0000313" key="5">
    <source>
        <dbReference type="Proteomes" id="UP000051442"/>
    </source>
</evidence>
<comment type="caution">
    <text evidence="4">The sequence shown here is derived from an EMBL/GenBank/DDBJ whole genome shotgun (WGS) entry which is preliminary data.</text>
</comment>
<keyword evidence="2" id="KW-0812">Transmembrane</keyword>
<dbReference type="SUPFAM" id="SSF47413">
    <property type="entry name" value="lambda repressor-like DNA-binding domains"/>
    <property type="match status" value="1"/>
</dbReference>
<reference evidence="4 5" key="1">
    <citation type="journal article" date="2015" name="Genome Announc.">
        <title>Expanding the biotechnology potential of lactobacilli through comparative genomics of 213 strains and associated genera.</title>
        <authorList>
            <person name="Sun Z."/>
            <person name="Harris H.M."/>
            <person name="McCann A."/>
            <person name="Guo C."/>
            <person name="Argimon S."/>
            <person name="Zhang W."/>
            <person name="Yang X."/>
            <person name="Jeffery I.B."/>
            <person name="Cooney J.C."/>
            <person name="Kagawa T.F."/>
            <person name="Liu W."/>
            <person name="Song Y."/>
            <person name="Salvetti E."/>
            <person name="Wrobel A."/>
            <person name="Rasinkangas P."/>
            <person name="Parkhill J."/>
            <person name="Rea M.C."/>
            <person name="O'Sullivan O."/>
            <person name="Ritari J."/>
            <person name="Douillard F.P."/>
            <person name="Paul Ross R."/>
            <person name="Yang R."/>
            <person name="Briner A.E."/>
            <person name="Felis G.E."/>
            <person name="de Vos W.M."/>
            <person name="Barrangou R."/>
            <person name="Klaenhammer T.R."/>
            <person name="Caufield P.W."/>
            <person name="Cui Y."/>
            <person name="Zhang H."/>
            <person name="O'Toole P.W."/>
        </authorList>
    </citation>
    <scope>NUCLEOTIDE SEQUENCE [LARGE SCALE GENOMIC DNA]</scope>
    <source>
        <strain evidence="4 5">DSM 23365</strain>
    </source>
</reference>
<keyword evidence="5" id="KW-1185">Reference proteome</keyword>
<dbReference type="EMBL" id="AYZM01000079">
    <property type="protein sequence ID" value="KRN25020.1"/>
    <property type="molecule type" value="Genomic_DNA"/>
</dbReference>
<dbReference type="RefSeq" id="WP_057151865.1">
    <property type="nucleotide sequence ID" value="NZ_AYZM01000079.1"/>
</dbReference>
<evidence type="ECO:0000256" key="2">
    <source>
        <dbReference type="SAM" id="Phobius"/>
    </source>
</evidence>
<dbReference type="InterPro" id="IPR010982">
    <property type="entry name" value="Lambda_DNA-bd_dom_sf"/>
</dbReference>
<keyword evidence="2" id="KW-0472">Membrane</keyword>
<evidence type="ECO:0000256" key="1">
    <source>
        <dbReference type="ARBA" id="ARBA00023125"/>
    </source>
</evidence>
<feature type="transmembrane region" description="Helical" evidence="2">
    <location>
        <begin position="84"/>
        <end position="106"/>
    </location>
</feature>
<evidence type="ECO:0000313" key="4">
    <source>
        <dbReference type="EMBL" id="KRN25020.1"/>
    </source>
</evidence>
<dbReference type="InterPro" id="IPR001387">
    <property type="entry name" value="Cro/C1-type_HTH"/>
</dbReference>
<dbReference type="GO" id="GO:0003677">
    <property type="term" value="F:DNA binding"/>
    <property type="evidence" value="ECO:0007669"/>
    <property type="project" value="UniProtKB-KW"/>
</dbReference>
<evidence type="ECO:0000259" key="3">
    <source>
        <dbReference type="PROSITE" id="PS50943"/>
    </source>
</evidence>